<dbReference type="InterPro" id="IPR051587">
    <property type="entry name" value="Adhesion_GPCR"/>
</dbReference>
<keyword evidence="6" id="KW-1133">Transmembrane helix</keyword>
<feature type="compositionally biased region" description="Basic and acidic residues" evidence="5">
    <location>
        <begin position="1304"/>
        <end position="1316"/>
    </location>
</feature>
<gene>
    <name evidence="11" type="ORF">NMOB1V02_LOCUS1174</name>
</gene>
<feature type="disulfide bond" evidence="4">
    <location>
        <begin position="255"/>
        <end position="264"/>
    </location>
</feature>
<evidence type="ECO:0000256" key="4">
    <source>
        <dbReference type="PROSITE-ProRule" id="PRU00076"/>
    </source>
</evidence>
<keyword evidence="2 4" id="KW-1015">Disulfide bond</keyword>
<dbReference type="InterPro" id="IPR003599">
    <property type="entry name" value="Ig_sub"/>
</dbReference>
<dbReference type="OrthoDB" id="6344273at2759"/>
<feature type="disulfide bond" evidence="4">
    <location>
        <begin position="236"/>
        <end position="253"/>
    </location>
</feature>
<dbReference type="Gene3D" id="2.60.120.290">
    <property type="entry name" value="Spermadhesin, CUB domain"/>
    <property type="match status" value="1"/>
</dbReference>
<feature type="transmembrane region" description="Helical" evidence="6">
    <location>
        <begin position="1085"/>
        <end position="1103"/>
    </location>
</feature>
<evidence type="ECO:0000256" key="1">
    <source>
        <dbReference type="ARBA" id="ARBA00007343"/>
    </source>
</evidence>
<feature type="transmembrane region" description="Helical" evidence="6">
    <location>
        <begin position="1210"/>
        <end position="1229"/>
    </location>
</feature>
<dbReference type="PANTHER" id="PTHR45813:SF8">
    <property type="entry name" value="IG-LIKE DOMAIN-CONTAINING PROTEIN"/>
    <property type="match status" value="1"/>
</dbReference>
<keyword evidence="4" id="KW-0245">EGF-like domain</keyword>
<keyword evidence="3" id="KW-0325">Glycoprotein</keyword>
<feature type="domain" description="G-protein coupled receptors family 2 profile 1" evidence="9">
    <location>
        <begin position="600"/>
        <end position="687"/>
    </location>
</feature>
<dbReference type="Pfam" id="PF13927">
    <property type="entry name" value="Ig_3"/>
    <property type="match status" value="1"/>
</dbReference>
<accession>A0A7R9G8P5</accession>
<evidence type="ECO:0000256" key="3">
    <source>
        <dbReference type="ARBA" id="ARBA00023180"/>
    </source>
</evidence>
<dbReference type="SUPFAM" id="SSF57184">
    <property type="entry name" value="Growth factor receptor domain"/>
    <property type="match status" value="1"/>
</dbReference>
<dbReference type="SUPFAM" id="SSF57196">
    <property type="entry name" value="EGF/Laminin"/>
    <property type="match status" value="1"/>
</dbReference>
<feature type="transmembrane region" description="Helical" evidence="6">
    <location>
        <begin position="983"/>
        <end position="1008"/>
    </location>
</feature>
<dbReference type="InterPro" id="IPR036179">
    <property type="entry name" value="Ig-like_dom_sf"/>
</dbReference>
<dbReference type="SMART" id="SM00409">
    <property type="entry name" value="IG"/>
    <property type="match status" value="2"/>
</dbReference>
<dbReference type="InterPro" id="IPR046338">
    <property type="entry name" value="GAIN_dom_sf"/>
</dbReference>
<feature type="compositionally biased region" description="Basic and acidic residues" evidence="5">
    <location>
        <begin position="1263"/>
        <end position="1284"/>
    </location>
</feature>
<feature type="transmembrane region" description="Helical" evidence="6">
    <location>
        <begin position="1123"/>
        <end position="1144"/>
    </location>
</feature>
<feature type="disulfide bond" evidence="4">
    <location>
        <begin position="193"/>
        <end position="210"/>
    </location>
</feature>
<dbReference type="GO" id="GO:0004930">
    <property type="term" value="F:G protein-coupled receptor activity"/>
    <property type="evidence" value="ECO:0007669"/>
    <property type="project" value="InterPro"/>
</dbReference>
<dbReference type="Pfam" id="PF00431">
    <property type="entry name" value="CUB"/>
    <property type="match status" value="1"/>
</dbReference>
<dbReference type="InterPro" id="IPR035914">
    <property type="entry name" value="Sperma_CUB_dom_sf"/>
</dbReference>
<evidence type="ECO:0000259" key="9">
    <source>
        <dbReference type="PROSITE" id="PS50227"/>
    </source>
</evidence>
<feature type="disulfide bond" evidence="4">
    <location>
        <begin position="212"/>
        <end position="221"/>
    </location>
</feature>
<proteinExistence type="inferred from homology"/>
<dbReference type="PROSITE" id="PS01186">
    <property type="entry name" value="EGF_2"/>
    <property type="match status" value="2"/>
</dbReference>
<evidence type="ECO:0000256" key="2">
    <source>
        <dbReference type="ARBA" id="ARBA00023157"/>
    </source>
</evidence>
<evidence type="ECO:0000256" key="6">
    <source>
        <dbReference type="SAM" id="Phobius"/>
    </source>
</evidence>
<dbReference type="CDD" id="cd00096">
    <property type="entry name" value="Ig"/>
    <property type="match status" value="1"/>
</dbReference>
<dbReference type="PROSITE" id="PS00022">
    <property type="entry name" value="EGF_1"/>
    <property type="match status" value="2"/>
</dbReference>
<dbReference type="EMBL" id="CAJPEX010000113">
    <property type="protein sequence ID" value="CAG0913429.1"/>
    <property type="molecule type" value="Genomic_DNA"/>
</dbReference>
<dbReference type="InterPro" id="IPR013783">
    <property type="entry name" value="Ig-like_fold"/>
</dbReference>
<dbReference type="InterPro" id="IPR036445">
    <property type="entry name" value="GPCR_2_extracell_dom_sf"/>
</dbReference>
<feature type="domain" description="EGF-like" evidence="8">
    <location>
        <begin position="184"/>
        <end position="222"/>
    </location>
</feature>
<reference evidence="11" key="1">
    <citation type="submission" date="2020-11" db="EMBL/GenBank/DDBJ databases">
        <authorList>
            <person name="Tran Van P."/>
        </authorList>
    </citation>
    <scope>NUCLEOTIDE SEQUENCE</scope>
</reference>
<dbReference type="Gene3D" id="2.10.25.10">
    <property type="entry name" value="Laminin"/>
    <property type="match status" value="2"/>
</dbReference>
<evidence type="ECO:0000256" key="5">
    <source>
        <dbReference type="SAM" id="MobiDB-lite"/>
    </source>
</evidence>
<feature type="transmembrane region" description="Helical" evidence="6">
    <location>
        <begin position="1020"/>
        <end position="1038"/>
    </location>
</feature>
<dbReference type="InterPro" id="IPR001879">
    <property type="entry name" value="GPCR_2_extracellular_dom"/>
</dbReference>
<feature type="region of interest" description="Disordered" evidence="5">
    <location>
        <begin position="1263"/>
        <end position="1323"/>
    </location>
</feature>
<keyword evidence="12" id="KW-1185">Reference proteome</keyword>
<dbReference type="PROSITE" id="PS01180">
    <property type="entry name" value="CUB"/>
    <property type="match status" value="1"/>
</dbReference>
<evidence type="ECO:0000259" key="10">
    <source>
        <dbReference type="PROSITE" id="PS50835"/>
    </source>
</evidence>
<keyword evidence="6" id="KW-0812">Transmembrane</keyword>
<name>A0A7R9G8P5_9CRUS</name>
<dbReference type="CDD" id="cd00054">
    <property type="entry name" value="EGF_CA"/>
    <property type="match status" value="1"/>
</dbReference>
<dbReference type="SUPFAM" id="SSF49854">
    <property type="entry name" value="Spermadhesin, CUB domain"/>
    <property type="match status" value="1"/>
</dbReference>
<evidence type="ECO:0000259" key="8">
    <source>
        <dbReference type="PROSITE" id="PS50026"/>
    </source>
</evidence>
<feature type="domain" description="CUB" evidence="7">
    <location>
        <begin position="56"/>
        <end position="99"/>
    </location>
</feature>
<sequence>MGSNRAASEIRSIPKMNWSAVAVMSFVAAFGVPVTMAAIFVPSQPMVNEIQTRAKCGGTFAEKHGVVATPNFPNPFPVPIECKWIFRGAPGDHITVYLTQFYLKEGFHAAAYGFYSDDHIFMAKDDLGSVAADESVAYISTRKPVLVLSLSLMSTENVNLRVRDRFLDVYGFNITYEMRRPRSRNFVCTVFTCSFNGHCLASSSFRFYKCQCFPGFFGANCQYGPGCDPERHVEVCQNGGRCSYVTGPTGIQCTCPPGFTGSRCETIYADGIQKQCELAGVNCTQVCSLEENKPVCSCNKGFELAEDNVSCHETGVTRYVASLKLKNLHIDPLRVNRSSSDYIELKSKIETPLSEYLQTRLTNSVELEIYGFHPGAIVEFQFLALNDESGLARDALAEIVNNGSLGNVLKFDSHFIKFEREPTLNLQKVDRDVPSPAELGWNMTLTCIATGTRELSFQWFKDGSRVAVSKAMRPCKEILWPRNSRNQYTTQLIIGNIHRIDAGVFTCRVTDWNNSQERSILVKVQTPPVVILEPPGEITILKNANFSVTCMATDDTGQNGYTWMKNGQLINDEIDIMSEDLYPDGSRLYLHDIKSRTKVTCLVTNTAGKSSASMYITPMDPEDDKDDVCIKQESFGISWPVTMRGQTSLQLCPQHHEGYSRRACDFEYADRKPTWGAPNFDNCRPSVILSLRNKLEALRFGYEVIDPTAVPEEILTDLARRAPVLPQSGVDVLHIMRETSDYMITLEMTARLRQSIQDFSHLSTAINVMQNHFSANRFGELQKTFALFRQNFAYFTANFLENDEKFPFETKYAEEPDWAIREKLRLILEKNSFPLVDADETLEVSVIFFRNLSQFLPSMYIERQNSTSTEHEHKLISEVVSVSLQKDGSEDIGRINGVLIEIEFPMEDERLNTSRWVPSCGRGRNLGPGHTISLRWEPFACPAKIVNSSKIICTCKEFGIFALLIAPSEKKLEEKSWGLYTEVTVGCVIALTILISTAFFVLLQWFRLSDPMGLSKGQEVLASIAGTSLILFSARTTLPRATYPYIITALTFSFNLIIASQFCRPIFVYVGYNLIPTLRGHRMKITILSWGLPCISTAAAMAAQEMQGWDLDSWWLVQDSMFFYGSAIPFFIVLILYFWVYFLAMSSIRRRLLEAERDTPDEKSYARLFQRAHREHSLLQRSSLVVWTTMIWFIASVYFANDPESGPKTYFLSIALIIHALANWIFYIAKSEYRRPLWRTILYVQEFFGDPDVYAKVMDGDDEKSIEGGKDHNPEKCRSSDKSKTSSSASSSKTKRSSLDTLPMDDRLNGKIEHASRPYNDGFLSSSLVDQIDVHP</sequence>
<feature type="domain" description="Ig-like" evidence="10">
    <location>
        <begin position="422"/>
        <end position="523"/>
    </location>
</feature>
<protein>
    <submittedName>
        <fullName evidence="11">Uncharacterized protein</fullName>
    </submittedName>
</protein>
<dbReference type="PROSITE" id="PS50835">
    <property type="entry name" value="IG_LIKE"/>
    <property type="match status" value="2"/>
</dbReference>
<dbReference type="InterPro" id="IPR000742">
    <property type="entry name" value="EGF"/>
</dbReference>
<dbReference type="PROSITE" id="PS50026">
    <property type="entry name" value="EGF_3"/>
    <property type="match status" value="2"/>
</dbReference>
<dbReference type="PANTHER" id="PTHR45813">
    <property type="entry name" value="IG-LIKE DOMAIN-CONTAINING PROTEIN"/>
    <property type="match status" value="1"/>
</dbReference>
<keyword evidence="6" id="KW-0472">Membrane</keyword>
<dbReference type="InterPro" id="IPR007110">
    <property type="entry name" value="Ig-like_dom"/>
</dbReference>
<evidence type="ECO:0000313" key="12">
    <source>
        <dbReference type="Proteomes" id="UP000678499"/>
    </source>
</evidence>
<dbReference type="Gene3D" id="2.60.220.50">
    <property type="match status" value="1"/>
</dbReference>
<dbReference type="SMART" id="SM00181">
    <property type="entry name" value="EGF"/>
    <property type="match status" value="3"/>
</dbReference>
<feature type="transmembrane region" description="Helical" evidence="6">
    <location>
        <begin position="1044"/>
        <end position="1064"/>
    </location>
</feature>
<feature type="domain" description="Ig-like" evidence="10">
    <location>
        <begin position="527"/>
        <end position="617"/>
    </location>
</feature>
<feature type="transmembrane region" description="Helical" evidence="6">
    <location>
        <begin position="1178"/>
        <end position="1198"/>
    </location>
</feature>
<dbReference type="SUPFAM" id="SSF48726">
    <property type="entry name" value="Immunoglobulin"/>
    <property type="match status" value="2"/>
</dbReference>
<dbReference type="Proteomes" id="UP000678499">
    <property type="component" value="Unassembled WGS sequence"/>
</dbReference>
<comment type="similarity">
    <text evidence="1">Belongs to the G-protein coupled receptor 2 family. Adhesion G-protein coupled receptor (ADGR) subfamily.</text>
</comment>
<comment type="caution">
    <text evidence="4">Lacks conserved residue(s) required for the propagation of feature annotation.</text>
</comment>
<dbReference type="GO" id="GO:0016020">
    <property type="term" value="C:membrane"/>
    <property type="evidence" value="ECO:0007669"/>
    <property type="project" value="InterPro"/>
</dbReference>
<dbReference type="Gene3D" id="4.10.1240.10">
    <property type="entry name" value="GPCR, family 2, extracellular hormone receptor domain"/>
    <property type="match status" value="1"/>
</dbReference>
<dbReference type="PROSITE" id="PS50227">
    <property type="entry name" value="G_PROTEIN_RECEP_F2_3"/>
    <property type="match status" value="1"/>
</dbReference>
<dbReference type="Pfam" id="PF00008">
    <property type="entry name" value="EGF"/>
    <property type="match status" value="1"/>
</dbReference>
<dbReference type="EMBL" id="OA882150">
    <property type="protein sequence ID" value="CAD7273277.1"/>
    <property type="molecule type" value="Genomic_DNA"/>
</dbReference>
<dbReference type="InterPro" id="IPR000859">
    <property type="entry name" value="CUB_dom"/>
</dbReference>
<evidence type="ECO:0000313" key="11">
    <source>
        <dbReference type="EMBL" id="CAD7273277.1"/>
    </source>
</evidence>
<feature type="domain" description="EGF-like" evidence="8">
    <location>
        <begin position="223"/>
        <end position="265"/>
    </location>
</feature>
<evidence type="ECO:0000259" key="7">
    <source>
        <dbReference type="PROSITE" id="PS01180"/>
    </source>
</evidence>
<dbReference type="GO" id="GO:0007189">
    <property type="term" value="P:adenylate cyclase-activating G protein-coupled receptor signaling pathway"/>
    <property type="evidence" value="ECO:0007669"/>
    <property type="project" value="TreeGrafter"/>
</dbReference>
<dbReference type="InterPro" id="IPR009030">
    <property type="entry name" value="Growth_fac_rcpt_cys_sf"/>
</dbReference>
<organism evidence="11">
    <name type="scientific">Notodromas monacha</name>
    <dbReference type="NCBI Taxonomy" id="399045"/>
    <lineage>
        <taxon>Eukaryota</taxon>
        <taxon>Metazoa</taxon>
        <taxon>Ecdysozoa</taxon>
        <taxon>Arthropoda</taxon>
        <taxon>Crustacea</taxon>
        <taxon>Oligostraca</taxon>
        <taxon>Ostracoda</taxon>
        <taxon>Podocopa</taxon>
        <taxon>Podocopida</taxon>
        <taxon>Cypridocopina</taxon>
        <taxon>Cypridoidea</taxon>
        <taxon>Cyprididae</taxon>
        <taxon>Notodromas</taxon>
    </lineage>
</organism>
<dbReference type="Gene3D" id="2.60.40.10">
    <property type="entry name" value="Immunoglobulins"/>
    <property type="match status" value="2"/>
</dbReference>